<dbReference type="Pfam" id="PF03412">
    <property type="entry name" value="Peptidase_C39"/>
    <property type="match status" value="1"/>
</dbReference>
<gene>
    <name evidence="2" type="ORF">A2Y98_00550</name>
</gene>
<organism evidence="2 3">
    <name type="scientific">Candidatus Portnoybacteria bacterium RBG_19FT_COMBO_36_7</name>
    <dbReference type="NCBI Taxonomy" id="1801992"/>
    <lineage>
        <taxon>Bacteria</taxon>
        <taxon>Candidatus Portnoyibacteriota</taxon>
    </lineage>
</organism>
<sequence>MIKLKIFEQTKTGYCGPAALRTILNFYGFKISEQGLGRKSGTSAREGASPESLIGAVKSLGWHGFWKENSTIGDIRYFLKKRKPVLVDWFSLYGEHYEGHYSVIIGIDRQHIYLADPEIGRARKILIEAFKKVWFDFEGPHIKNARRIYYEWMFVPSPEKLKRKIKGYYF</sequence>
<dbReference type="GO" id="GO:0006508">
    <property type="term" value="P:proteolysis"/>
    <property type="evidence" value="ECO:0007669"/>
    <property type="project" value="InterPro"/>
</dbReference>
<dbReference type="GO" id="GO:0008233">
    <property type="term" value="F:peptidase activity"/>
    <property type="evidence" value="ECO:0007669"/>
    <property type="project" value="InterPro"/>
</dbReference>
<dbReference type="EMBL" id="MHMW01000021">
    <property type="protein sequence ID" value="OGZ33950.1"/>
    <property type="molecule type" value="Genomic_DNA"/>
</dbReference>
<protein>
    <recommendedName>
        <fullName evidence="1">Peptidase C39 domain-containing protein</fullName>
    </recommendedName>
</protein>
<dbReference type="PROSITE" id="PS50990">
    <property type="entry name" value="PEPTIDASE_C39"/>
    <property type="match status" value="1"/>
</dbReference>
<dbReference type="InterPro" id="IPR005074">
    <property type="entry name" value="Peptidase_C39"/>
</dbReference>
<comment type="caution">
    <text evidence="2">The sequence shown here is derived from an EMBL/GenBank/DDBJ whole genome shotgun (WGS) entry which is preliminary data.</text>
</comment>
<evidence type="ECO:0000259" key="1">
    <source>
        <dbReference type="PROSITE" id="PS50990"/>
    </source>
</evidence>
<evidence type="ECO:0000313" key="2">
    <source>
        <dbReference type="EMBL" id="OGZ33950.1"/>
    </source>
</evidence>
<dbReference type="GO" id="GO:0016020">
    <property type="term" value="C:membrane"/>
    <property type="evidence" value="ECO:0007669"/>
    <property type="project" value="InterPro"/>
</dbReference>
<dbReference type="GO" id="GO:0005524">
    <property type="term" value="F:ATP binding"/>
    <property type="evidence" value="ECO:0007669"/>
    <property type="project" value="InterPro"/>
</dbReference>
<dbReference type="AlphaFoldDB" id="A0A1G2F8K1"/>
<dbReference type="Proteomes" id="UP000179099">
    <property type="component" value="Unassembled WGS sequence"/>
</dbReference>
<name>A0A1G2F8K1_9BACT</name>
<reference evidence="2 3" key="1">
    <citation type="journal article" date="2016" name="Nat. Commun.">
        <title>Thousands of microbial genomes shed light on interconnected biogeochemical processes in an aquifer system.</title>
        <authorList>
            <person name="Anantharaman K."/>
            <person name="Brown C.T."/>
            <person name="Hug L.A."/>
            <person name="Sharon I."/>
            <person name="Castelle C.J."/>
            <person name="Probst A.J."/>
            <person name="Thomas B.C."/>
            <person name="Singh A."/>
            <person name="Wilkins M.J."/>
            <person name="Karaoz U."/>
            <person name="Brodie E.L."/>
            <person name="Williams K.H."/>
            <person name="Hubbard S.S."/>
            <person name="Banfield J.F."/>
        </authorList>
    </citation>
    <scope>NUCLEOTIDE SEQUENCE [LARGE SCALE GENOMIC DNA]</scope>
</reference>
<dbReference type="Gene3D" id="3.90.70.10">
    <property type="entry name" value="Cysteine proteinases"/>
    <property type="match status" value="1"/>
</dbReference>
<proteinExistence type="predicted"/>
<dbReference type="STRING" id="1801992.A2Y98_00550"/>
<evidence type="ECO:0000313" key="3">
    <source>
        <dbReference type="Proteomes" id="UP000179099"/>
    </source>
</evidence>
<feature type="domain" description="Peptidase C39" evidence="1">
    <location>
        <begin position="9"/>
        <end position="141"/>
    </location>
</feature>
<accession>A0A1G2F8K1</accession>